<sequence length="72" mass="7976">IQRSIAGSPHLLFEDATYLGKPVKASPLKKLPLDYNVEVPLNVSKRKRVSDKPSHPTEFSAENTVEKESLSS</sequence>
<reference evidence="2 3" key="1">
    <citation type="submission" date="2019-12" db="EMBL/GenBank/DDBJ databases">
        <authorList>
            <person name="Alioto T."/>
            <person name="Alioto T."/>
            <person name="Gomez Garrido J."/>
        </authorList>
    </citation>
    <scope>NUCLEOTIDE SEQUENCE [LARGE SCALE GENOMIC DNA]</scope>
</reference>
<evidence type="ECO:0000313" key="3">
    <source>
        <dbReference type="Proteomes" id="UP000594638"/>
    </source>
</evidence>
<comment type="caution">
    <text evidence="2">The sequence shown here is derived from an EMBL/GenBank/DDBJ whole genome shotgun (WGS) entry which is preliminary data.</text>
</comment>
<keyword evidence="3" id="KW-1185">Reference proteome</keyword>
<name>A0A8S0PWY7_OLEEU</name>
<dbReference type="InterPro" id="IPR039319">
    <property type="entry name" value="ELF3-like"/>
</dbReference>
<gene>
    <name evidence="2" type="ORF">OLEA9_A041016</name>
</gene>
<evidence type="ECO:0000313" key="2">
    <source>
        <dbReference type="EMBL" id="CAA2959058.1"/>
    </source>
</evidence>
<dbReference type="GO" id="GO:2000028">
    <property type="term" value="P:regulation of photoperiodism, flowering"/>
    <property type="evidence" value="ECO:0007669"/>
    <property type="project" value="InterPro"/>
</dbReference>
<feature type="non-terminal residue" evidence="2">
    <location>
        <position position="72"/>
    </location>
</feature>
<dbReference type="Proteomes" id="UP000594638">
    <property type="component" value="Unassembled WGS sequence"/>
</dbReference>
<feature type="region of interest" description="Disordered" evidence="1">
    <location>
        <begin position="46"/>
        <end position="72"/>
    </location>
</feature>
<dbReference type="AlphaFoldDB" id="A0A8S0PWY7"/>
<dbReference type="PANTHER" id="PTHR34281:SF2">
    <property type="entry name" value="PROTEIN EARLY FLOWERING 3"/>
    <property type="match status" value="1"/>
</dbReference>
<feature type="non-terminal residue" evidence="2">
    <location>
        <position position="1"/>
    </location>
</feature>
<proteinExistence type="predicted"/>
<dbReference type="Gramene" id="OE9A041016T1">
    <property type="protein sequence ID" value="OE9A041016C1"/>
    <property type="gene ID" value="OE9A041016"/>
</dbReference>
<accession>A0A8S0PWY7</accession>
<dbReference type="PANTHER" id="PTHR34281">
    <property type="entry name" value="PROTEIN EARLY FLOWERING 3"/>
    <property type="match status" value="1"/>
</dbReference>
<protein>
    <submittedName>
        <fullName evidence="2">Uncharacterized protein</fullName>
    </submittedName>
</protein>
<evidence type="ECO:0000256" key="1">
    <source>
        <dbReference type="SAM" id="MobiDB-lite"/>
    </source>
</evidence>
<dbReference type="OrthoDB" id="1939092at2759"/>
<dbReference type="EMBL" id="CACTIH010000303">
    <property type="protein sequence ID" value="CAA2959058.1"/>
    <property type="molecule type" value="Genomic_DNA"/>
</dbReference>
<organism evidence="2 3">
    <name type="scientific">Olea europaea subsp. europaea</name>
    <dbReference type="NCBI Taxonomy" id="158383"/>
    <lineage>
        <taxon>Eukaryota</taxon>
        <taxon>Viridiplantae</taxon>
        <taxon>Streptophyta</taxon>
        <taxon>Embryophyta</taxon>
        <taxon>Tracheophyta</taxon>
        <taxon>Spermatophyta</taxon>
        <taxon>Magnoliopsida</taxon>
        <taxon>eudicotyledons</taxon>
        <taxon>Gunneridae</taxon>
        <taxon>Pentapetalae</taxon>
        <taxon>asterids</taxon>
        <taxon>lamiids</taxon>
        <taxon>Lamiales</taxon>
        <taxon>Oleaceae</taxon>
        <taxon>Oleeae</taxon>
        <taxon>Olea</taxon>
    </lineage>
</organism>